<evidence type="ECO:0000256" key="7">
    <source>
        <dbReference type="ARBA" id="ARBA00082711"/>
    </source>
</evidence>
<comment type="subcellular location">
    <subcellularLocation>
        <location evidence="1">Mitochondrion</location>
    </subcellularLocation>
</comment>
<dbReference type="GO" id="GO:0006412">
    <property type="term" value="P:translation"/>
    <property type="evidence" value="ECO:0007669"/>
    <property type="project" value="InterPro"/>
</dbReference>
<keyword evidence="5" id="KW-0687">Ribonucleoprotein</keyword>
<proteinExistence type="inferred from homology"/>
<accession>A0AAN9Z4T6</accession>
<dbReference type="AlphaFoldDB" id="A0AAN9Z4T6"/>
<dbReference type="GO" id="GO:0005840">
    <property type="term" value="C:ribosome"/>
    <property type="evidence" value="ECO:0007669"/>
    <property type="project" value="UniProtKB-KW"/>
</dbReference>
<dbReference type="InterPro" id="IPR002136">
    <property type="entry name" value="Ribosomal_uL4"/>
</dbReference>
<dbReference type="Gene3D" id="3.40.1370.10">
    <property type="match status" value="1"/>
</dbReference>
<dbReference type="Proteomes" id="UP001378592">
    <property type="component" value="Unassembled WGS sequence"/>
</dbReference>
<keyword evidence="3" id="KW-0689">Ribosomal protein</keyword>
<evidence type="ECO:0000256" key="5">
    <source>
        <dbReference type="ARBA" id="ARBA00023274"/>
    </source>
</evidence>
<evidence type="ECO:0000256" key="6">
    <source>
        <dbReference type="ARBA" id="ARBA00040565"/>
    </source>
</evidence>
<dbReference type="GO" id="GO:0005743">
    <property type="term" value="C:mitochondrial inner membrane"/>
    <property type="evidence" value="ECO:0007669"/>
    <property type="project" value="UniProtKB-ARBA"/>
</dbReference>
<dbReference type="GO" id="GO:1990904">
    <property type="term" value="C:ribonucleoprotein complex"/>
    <property type="evidence" value="ECO:0007669"/>
    <property type="project" value="UniProtKB-KW"/>
</dbReference>
<evidence type="ECO:0000313" key="9">
    <source>
        <dbReference type="Proteomes" id="UP001378592"/>
    </source>
</evidence>
<evidence type="ECO:0000256" key="4">
    <source>
        <dbReference type="ARBA" id="ARBA00023128"/>
    </source>
</evidence>
<comment type="similarity">
    <text evidence="2">Belongs to the universal ribosomal protein uL4 family.</text>
</comment>
<dbReference type="EMBL" id="JAZDUA010000307">
    <property type="protein sequence ID" value="KAK7861675.1"/>
    <property type="molecule type" value="Genomic_DNA"/>
</dbReference>
<dbReference type="Pfam" id="PF00573">
    <property type="entry name" value="Ribosomal_L4"/>
    <property type="match status" value="1"/>
</dbReference>
<evidence type="ECO:0000256" key="3">
    <source>
        <dbReference type="ARBA" id="ARBA00022980"/>
    </source>
</evidence>
<sequence>MLLNITKRLVCRKWSTRSMSSNVLPHNEQEMETAVVPSTPILKRELLYPCKYECPREAWVENLDTVKEQKLGMIHLHPEVFGGKPRMDLLHRNVHWQKMIRYVSFAHTKTRAEVKGGGKKPWPQKGLGRARHGSIRSPLFKGGGIAHGPRSPTTHFYMLNFYSRIHGLIAALSVKLAQDDLHIVNSLEIPTEDPKYLEELIENRNWGPSVLMIDVDDIMPQNISVATDEVPHVNLMPVYGLNVYSMLKHSTLVLTVNAVDRIEERILYHLHRNDGREAVKPYHFNNNS</sequence>
<dbReference type="GO" id="GO:0003735">
    <property type="term" value="F:structural constituent of ribosome"/>
    <property type="evidence" value="ECO:0007669"/>
    <property type="project" value="InterPro"/>
</dbReference>
<comment type="caution">
    <text evidence="8">The sequence shown here is derived from an EMBL/GenBank/DDBJ whole genome shotgun (WGS) entry which is preliminary data.</text>
</comment>
<keyword evidence="9" id="KW-1185">Reference proteome</keyword>
<organism evidence="8 9">
    <name type="scientific">Gryllus longicercus</name>
    <dbReference type="NCBI Taxonomy" id="2509291"/>
    <lineage>
        <taxon>Eukaryota</taxon>
        <taxon>Metazoa</taxon>
        <taxon>Ecdysozoa</taxon>
        <taxon>Arthropoda</taxon>
        <taxon>Hexapoda</taxon>
        <taxon>Insecta</taxon>
        <taxon>Pterygota</taxon>
        <taxon>Neoptera</taxon>
        <taxon>Polyneoptera</taxon>
        <taxon>Orthoptera</taxon>
        <taxon>Ensifera</taxon>
        <taxon>Gryllidea</taxon>
        <taxon>Grylloidea</taxon>
        <taxon>Gryllidae</taxon>
        <taxon>Gryllinae</taxon>
        <taxon>Gryllus</taxon>
    </lineage>
</organism>
<dbReference type="PANTHER" id="PTHR10746">
    <property type="entry name" value="50S RIBOSOMAL PROTEIN L4"/>
    <property type="match status" value="1"/>
</dbReference>
<dbReference type="InterPro" id="IPR013005">
    <property type="entry name" value="Ribosomal_uL4-like"/>
</dbReference>
<evidence type="ECO:0000256" key="1">
    <source>
        <dbReference type="ARBA" id="ARBA00004173"/>
    </source>
</evidence>
<dbReference type="FunFam" id="3.40.1370.10:FF:000005">
    <property type="entry name" value="39S ribosomal protein L4, mitochondrial"/>
    <property type="match status" value="1"/>
</dbReference>
<dbReference type="SUPFAM" id="SSF52166">
    <property type="entry name" value="Ribosomal protein L4"/>
    <property type="match status" value="1"/>
</dbReference>
<protein>
    <recommendedName>
        <fullName evidence="6">Large ribosomal subunit protein uL4m</fullName>
    </recommendedName>
    <alternativeName>
        <fullName evidence="7">39S ribosomal protein L4, mitochondrial</fullName>
    </alternativeName>
</protein>
<name>A0AAN9Z4T6_9ORTH</name>
<dbReference type="PANTHER" id="PTHR10746:SF6">
    <property type="entry name" value="LARGE RIBOSOMAL SUBUNIT PROTEIN UL4M"/>
    <property type="match status" value="1"/>
</dbReference>
<gene>
    <name evidence="8" type="ORF">R5R35_005352</name>
</gene>
<reference evidence="8 9" key="1">
    <citation type="submission" date="2024-03" db="EMBL/GenBank/DDBJ databases">
        <title>The genome assembly and annotation of the cricket Gryllus longicercus Weissman &amp; Gray.</title>
        <authorList>
            <person name="Szrajer S."/>
            <person name="Gray D."/>
            <person name="Ylla G."/>
        </authorList>
    </citation>
    <scope>NUCLEOTIDE SEQUENCE [LARGE SCALE GENOMIC DNA]</scope>
    <source>
        <strain evidence="8">DAG 2021-001</strain>
        <tissue evidence="8">Whole body minus gut</tissue>
    </source>
</reference>
<dbReference type="NCBIfam" id="TIGR03953">
    <property type="entry name" value="rplD_bact"/>
    <property type="match status" value="1"/>
</dbReference>
<keyword evidence="4" id="KW-0496">Mitochondrion</keyword>
<evidence type="ECO:0000313" key="8">
    <source>
        <dbReference type="EMBL" id="KAK7861675.1"/>
    </source>
</evidence>
<dbReference type="InterPro" id="IPR023574">
    <property type="entry name" value="Ribosomal_uL4_dom_sf"/>
</dbReference>
<evidence type="ECO:0000256" key="2">
    <source>
        <dbReference type="ARBA" id="ARBA00010528"/>
    </source>
</evidence>